<dbReference type="AlphaFoldDB" id="A0A165IEQ8"/>
<dbReference type="RefSeq" id="XP_040770484.1">
    <property type="nucleotide sequence ID" value="XM_040901665.1"/>
</dbReference>
<dbReference type="GeneID" id="63818697"/>
<name>A0A165IEQ8_9APHY</name>
<protein>
    <submittedName>
        <fullName evidence="1">Uncharacterized protein</fullName>
    </submittedName>
</protein>
<evidence type="ECO:0000313" key="1">
    <source>
        <dbReference type="EMBL" id="KZT12974.1"/>
    </source>
</evidence>
<gene>
    <name evidence="1" type="ORF">LAESUDRAFT_23206</name>
</gene>
<accession>A0A165IEQ8</accession>
<keyword evidence="2" id="KW-1185">Reference proteome</keyword>
<dbReference type="EMBL" id="KV427605">
    <property type="protein sequence ID" value="KZT12974.1"/>
    <property type="molecule type" value="Genomic_DNA"/>
</dbReference>
<reference evidence="1 2" key="1">
    <citation type="journal article" date="2016" name="Mol. Biol. Evol.">
        <title>Comparative Genomics of Early-Diverging Mushroom-Forming Fungi Provides Insights into the Origins of Lignocellulose Decay Capabilities.</title>
        <authorList>
            <person name="Nagy L.G."/>
            <person name="Riley R."/>
            <person name="Tritt A."/>
            <person name="Adam C."/>
            <person name="Daum C."/>
            <person name="Floudas D."/>
            <person name="Sun H."/>
            <person name="Yadav J.S."/>
            <person name="Pangilinan J."/>
            <person name="Larsson K.H."/>
            <person name="Matsuura K."/>
            <person name="Barry K."/>
            <person name="Labutti K."/>
            <person name="Kuo R."/>
            <person name="Ohm R.A."/>
            <person name="Bhattacharya S.S."/>
            <person name="Shirouzu T."/>
            <person name="Yoshinaga Y."/>
            <person name="Martin F.M."/>
            <person name="Grigoriev I.V."/>
            <person name="Hibbett D.S."/>
        </authorList>
    </citation>
    <scope>NUCLEOTIDE SEQUENCE [LARGE SCALE GENOMIC DNA]</scope>
    <source>
        <strain evidence="1 2">93-53</strain>
    </source>
</reference>
<dbReference type="InParanoid" id="A0A165IEQ8"/>
<sequence length="93" mass="10709">MKHWALFPFARACLCSLIVRSNITIFCVPFYMLTDQRSAAWLWREARNVPALLDVLIRPLPTNLSSIEGYITFINTRHHEAFQGQSTATVHFS</sequence>
<dbReference type="Proteomes" id="UP000076871">
    <property type="component" value="Unassembled WGS sequence"/>
</dbReference>
<organism evidence="1 2">
    <name type="scientific">Laetiporus sulphureus 93-53</name>
    <dbReference type="NCBI Taxonomy" id="1314785"/>
    <lineage>
        <taxon>Eukaryota</taxon>
        <taxon>Fungi</taxon>
        <taxon>Dikarya</taxon>
        <taxon>Basidiomycota</taxon>
        <taxon>Agaricomycotina</taxon>
        <taxon>Agaricomycetes</taxon>
        <taxon>Polyporales</taxon>
        <taxon>Laetiporus</taxon>
    </lineage>
</organism>
<proteinExistence type="predicted"/>
<evidence type="ECO:0000313" key="2">
    <source>
        <dbReference type="Proteomes" id="UP000076871"/>
    </source>
</evidence>